<dbReference type="PANTHER" id="PTHR11461:SF342">
    <property type="entry name" value="SERINE PROTEASE INHIBITOR 28DC"/>
    <property type="match status" value="1"/>
</dbReference>
<dbReference type="Pfam" id="PF00079">
    <property type="entry name" value="Serpin"/>
    <property type="match status" value="1"/>
</dbReference>
<dbReference type="Gene3D" id="3.30.497.10">
    <property type="entry name" value="Antithrombin, subunit I, domain 2"/>
    <property type="match status" value="1"/>
</dbReference>
<dbReference type="SUPFAM" id="SSF56574">
    <property type="entry name" value="Serpins"/>
    <property type="match status" value="1"/>
</dbReference>
<dbReference type="GO" id="GO:0004867">
    <property type="term" value="F:serine-type endopeptidase inhibitor activity"/>
    <property type="evidence" value="ECO:0007669"/>
    <property type="project" value="UniProtKB-KW"/>
</dbReference>
<comment type="caution">
    <text evidence="5">The sequence shown here is derived from an EMBL/GenBank/DDBJ whole genome shotgun (WGS) entry which is preliminary data.</text>
</comment>
<dbReference type="InterPro" id="IPR042185">
    <property type="entry name" value="Serpin_sf_2"/>
</dbReference>
<reference evidence="5 6" key="1">
    <citation type="journal article" date="2024" name="bioRxiv">
        <title>A reference genome for Trichogramma kaykai: A tiny desert-dwelling parasitoid wasp with competing sex-ratio distorters.</title>
        <authorList>
            <person name="Culotta J."/>
            <person name="Lindsey A.R."/>
        </authorList>
    </citation>
    <scope>NUCLEOTIDE SEQUENCE [LARGE SCALE GENOMIC DNA]</scope>
    <source>
        <strain evidence="5 6">KSX58</strain>
    </source>
</reference>
<proteinExistence type="inferred from homology"/>
<comment type="similarity">
    <text evidence="3">Belongs to the serpin family.</text>
</comment>
<dbReference type="EMBL" id="JBJJXI010000117">
    <property type="protein sequence ID" value="KAL3390576.1"/>
    <property type="molecule type" value="Genomic_DNA"/>
</dbReference>
<dbReference type="Proteomes" id="UP001627154">
    <property type="component" value="Unassembled WGS sequence"/>
</dbReference>
<dbReference type="SMART" id="SM00093">
    <property type="entry name" value="SERPIN"/>
    <property type="match status" value="1"/>
</dbReference>
<evidence type="ECO:0000256" key="3">
    <source>
        <dbReference type="RuleBase" id="RU000411"/>
    </source>
</evidence>
<keyword evidence="2" id="KW-0722">Serine protease inhibitor</keyword>
<dbReference type="CDD" id="cd00172">
    <property type="entry name" value="serpin"/>
    <property type="match status" value="1"/>
</dbReference>
<evidence type="ECO:0000259" key="4">
    <source>
        <dbReference type="SMART" id="SM00093"/>
    </source>
</evidence>
<evidence type="ECO:0000256" key="2">
    <source>
        <dbReference type="ARBA" id="ARBA00022900"/>
    </source>
</evidence>
<accession>A0ABD2WCD8</accession>
<name>A0ABD2WCD8_9HYME</name>
<dbReference type="InterPro" id="IPR023796">
    <property type="entry name" value="Serpin_dom"/>
</dbReference>
<dbReference type="InterPro" id="IPR042178">
    <property type="entry name" value="Serpin_sf_1"/>
</dbReference>
<sequence length="207" mass="23518">MPFYVEENESHEIDMMVNMNKFNYHLDEDFGAQIIELPYEGSKLSMYVLLPTKVGSSHLRELKKKLTFERIEDLIGKMKDTHCSLGLPRMRLSSELELRDVLGAMGLETLFDPAAADLSYGEPRNNNNNNSHEENATTSHRAYLDEIVQKVEMSVTESGTKAAAADIGIIDRAGGIYKRFLADHPFLFFIRHKVTKSILFYGTINKP</sequence>
<keyword evidence="6" id="KW-1185">Reference proteome</keyword>
<evidence type="ECO:0000256" key="1">
    <source>
        <dbReference type="ARBA" id="ARBA00022690"/>
    </source>
</evidence>
<dbReference type="InterPro" id="IPR036186">
    <property type="entry name" value="Serpin_sf"/>
</dbReference>
<keyword evidence="1" id="KW-0646">Protease inhibitor</keyword>
<protein>
    <recommendedName>
        <fullName evidence="4">Serpin domain-containing protein</fullName>
    </recommendedName>
</protein>
<evidence type="ECO:0000313" key="5">
    <source>
        <dbReference type="EMBL" id="KAL3390576.1"/>
    </source>
</evidence>
<gene>
    <name evidence="5" type="ORF">TKK_014719</name>
</gene>
<dbReference type="PROSITE" id="PS00284">
    <property type="entry name" value="SERPIN"/>
    <property type="match status" value="1"/>
</dbReference>
<evidence type="ECO:0000313" key="6">
    <source>
        <dbReference type="Proteomes" id="UP001627154"/>
    </source>
</evidence>
<dbReference type="Gene3D" id="2.30.39.10">
    <property type="entry name" value="Alpha-1-antitrypsin, domain 1"/>
    <property type="match status" value="1"/>
</dbReference>
<dbReference type="InterPro" id="IPR000215">
    <property type="entry name" value="Serpin_fam"/>
</dbReference>
<dbReference type="InterPro" id="IPR023795">
    <property type="entry name" value="Serpin_CS"/>
</dbReference>
<dbReference type="PANTHER" id="PTHR11461">
    <property type="entry name" value="SERINE PROTEASE INHIBITOR, SERPIN"/>
    <property type="match status" value="1"/>
</dbReference>
<organism evidence="5 6">
    <name type="scientific">Trichogramma kaykai</name>
    <dbReference type="NCBI Taxonomy" id="54128"/>
    <lineage>
        <taxon>Eukaryota</taxon>
        <taxon>Metazoa</taxon>
        <taxon>Ecdysozoa</taxon>
        <taxon>Arthropoda</taxon>
        <taxon>Hexapoda</taxon>
        <taxon>Insecta</taxon>
        <taxon>Pterygota</taxon>
        <taxon>Neoptera</taxon>
        <taxon>Endopterygota</taxon>
        <taxon>Hymenoptera</taxon>
        <taxon>Apocrita</taxon>
        <taxon>Proctotrupomorpha</taxon>
        <taxon>Chalcidoidea</taxon>
        <taxon>Trichogrammatidae</taxon>
        <taxon>Trichogramma</taxon>
    </lineage>
</organism>
<dbReference type="AlphaFoldDB" id="A0ABD2WCD8"/>
<feature type="domain" description="Serpin" evidence="4">
    <location>
        <begin position="1"/>
        <end position="207"/>
    </location>
</feature>